<evidence type="ECO:0000313" key="1">
    <source>
        <dbReference type="EMBL" id="CRK14562.1"/>
    </source>
</evidence>
<accession>A0A0G4KXS0</accession>
<feature type="non-terminal residue" evidence="1">
    <location>
        <position position="1"/>
    </location>
</feature>
<protein>
    <submittedName>
        <fullName evidence="1">Uncharacterized protein</fullName>
    </submittedName>
</protein>
<evidence type="ECO:0000313" key="2">
    <source>
        <dbReference type="Proteomes" id="UP000045706"/>
    </source>
</evidence>
<dbReference type="AlphaFoldDB" id="A0A0G4KXS0"/>
<reference evidence="2" key="1">
    <citation type="submission" date="2015-05" db="EMBL/GenBank/DDBJ databases">
        <authorList>
            <person name="Fogelqvist Johan"/>
        </authorList>
    </citation>
    <scope>NUCLEOTIDE SEQUENCE [LARGE SCALE GENOMIC DNA]</scope>
</reference>
<feature type="non-terminal residue" evidence="1">
    <location>
        <position position="259"/>
    </location>
</feature>
<dbReference type="Proteomes" id="UP000045706">
    <property type="component" value="Unassembled WGS sequence"/>
</dbReference>
<organism evidence="1 2">
    <name type="scientific">Verticillium longisporum</name>
    <name type="common">Verticillium dahliae var. longisporum</name>
    <dbReference type="NCBI Taxonomy" id="100787"/>
    <lineage>
        <taxon>Eukaryota</taxon>
        <taxon>Fungi</taxon>
        <taxon>Dikarya</taxon>
        <taxon>Ascomycota</taxon>
        <taxon>Pezizomycotina</taxon>
        <taxon>Sordariomycetes</taxon>
        <taxon>Hypocreomycetidae</taxon>
        <taxon>Glomerellales</taxon>
        <taxon>Plectosphaerellaceae</taxon>
        <taxon>Verticillium</taxon>
    </lineage>
</organism>
<proteinExistence type="predicted"/>
<sequence>ASGELEASEWSDQPPHPQIAYEDQPFDEAELLKLVDVMKLSTNLSENLERAIVPDSAVPRAAPHEMPNGRCPTSRIYVDADEDKSCDAKWGIDLTNNVRIFASTGSVCSGAFRRITCACCWTLFPIEDNDVPRMDGIWCKKLEICKQNSNRWSKWGKLVPTTSCVGATTLTENSFATKSKIKEYCTPKRWFPSAGKGKNTKFHAWSYNRSTGQYTSLKWMYLKLNGQYVKAQQGISDWGFDYRIDSGSAIEFCGFPSDR</sequence>
<dbReference type="EMBL" id="CVQI01005113">
    <property type="protein sequence ID" value="CRK14562.1"/>
    <property type="molecule type" value="Genomic_DNA"/>
</dbReference>
<gene>
    <name evidence="1" type="ORF">BN1723_010394</name>
</gene>
<name>A0A0G4KXS0_VERLO</name>